<keyword evidence="13" id="KW-0067">ATP-binding</keyword>
<dbReference type="InterPro" id="IPR050351">
    <property type="entry name" value="BphY/WalK/GraS-like"/>
</dbReference>
<evidence type="ECO:0000256" key="13">
    <source>
        <dbReference type="ARBA" id="ARBA00022840"/>
    </source>
</evidence>
<dbReference type="Pfam" id="PF02518">
    <property type="entry name" value="HATPase_c"/>
    <property type="match status" value="1"/>
</dbReference>
<evidence type="ECO:0000256" key="17">
    <source>
        <dbReference type="ARBA" id="ARBA00025207"/>
    </source>
</evidence>
<evidence type="ECO:0000256" key="15">
    <source>
        <dbReference type="ARBA" id="ARBA00023012"/>
    </source>
</evidence>
<keyword evidence="12 20" id="KW-0418">Kinase</keyword>
<keyword evidence="15" id="KW-0902">Two-component regulatory system</keyword>
<feature type="domain" description="Histidine kinase" evidence="19">
    <location>
        <begin position="210"/>
        <end position="425"/>
    </location>
</feature>
<dbReference type="InterPro" id="IPR004358">
    <property type="entry name" value="Sig_transdc_His_kin-like_C"/>
</dbReference>
<dbReference type="GO" id="GO:0006817">
    <property type="term" value="P:phosphate ion transport"/>
    <property type="evidence" value="ECO:0007669"/>
    <property type="project" value="UniProtKB-KW"/>
</dbReference>
<keyword evidence="9 20" id="KW-0808">Transferase</keyword>
<dbReference type="Pfam" id="PF00512">
    <property type="entry name" value="HisKA"/>
    <property type="match status" value="1"/>
</dbReference>
<dbReference type="Pfam" id="PF11808">
    <property type="entry name" value="PhoR"/>
    <property type="match status" value="1"/>
</dbReference>
<evidence type="ECO:0000256" key="4">
    <source>
        <dbReference type="ARBA" id="ARBA00019665"/>
    </source>
</evidence>
<evidence type="ECO:0000256" key="5">
    <source>
        <dbReference type="ARBA" id="ARBA00022448"/>
    </source>
</evidence>
<dbReference type="PRINTS" id="PR00344">
    <property type="entry name" value="BCTRLSENSOR"/>
</dbReference>
<comment type="catalytic activity">
    <reaction evidence="1">
        <text>ATP + protein L-histidine = ADP + protein N-phospho-L-histidine.</text>
        <dbReference type="EC" id="2.7.13.3"/>
    </reaction>
</comment>
<dbReference type="SMART" id="SM00388">
    <property type="entry name" value="HisKA"/>
    <property type="match status" value="1"/>
</dbReference>
<evidence type="ECO:0000256" key="18">
    <source>
        <dbReference type="SAM" id="Phobius"/>
    </source>
</evidence>
<dbReference type="SUPFAM" id="SSF55785">
    <property type="entry name" value="PYP-like sensor domain (PAS domain)"/>
    <property type="match status" value="1"/>
</dbReference>
<keyword evidence="6" id="KW-1003">Cell membrane</keyword>
<evidence type="ECO:0000313" key="20">
    <source>
        <dbReference type="EMBL" id="MBB5193049.1"/>
    </source>
</evidence>
<dbReference type="PANTHER" id="PTHR45453">
    <property type="entry name" value="PHOSPHATE REGULON SENSOR PROTEIN PHOR"/>
    <property type="match status" value="1"/>
</dbReference>
<dbReference type="EMBL" id="JACHHN010000009">
    <property type="protein sequence ID" value="MBB5193049.1"/>
    <property type="molecule type" value="Genomic_DNA"/>
</dbReference>
<dbReference type="InterPro" id="IPR035965">
    <property type="entry name" value="PAS-like_dom_sf"/>
</dbReference>
<evidence type="ECO:0000256" key="7">
    <source>
        <dbReference type="ARBA" id="ARBA00022553"/>
    </source>
</evidence>
<evidence type="ECO:0000313" key="21">
    <source>
        <dbReference type="Proteomes" id="UP000543030"/>
    </source>
</evidence>
<evidence type="ECO:0000256" key="2">
    <source>
        <dbReference type="ARBA" id="ARBA00004429"/>
    </source>
</evidence>
<protein>
    <recommendedName>
        <fullName evidence="4">Phosphate regulon sensor protein PhoR</fullName>
        <ecNumber evidence="3">2.7.13.3</ecNumber>
    </recommendedName>
</protein>
<dbReference type="Gene3D" id="3.30.565.10">
    <property type="entry name" value="Histidine kinase-like ATPase, C-terminal domain"/>
    <property type="match status" value="1"/>
</dbReference>
<evidence type="ECO:0000256" key="16">
    <source>
        <dbReference type="ARBA" id="ARBA00023136"/>
    </source>
</evidence>
<dbReference type="FunFam" id="3.30.565.10:FF:000006">
    <property type="entry name" value="Sensor histidine kinase WalK"/>
    <property type="match status" value="1"/>
</dbReference>
<dbReference type="CDD" id="cd00130">
    <property type="entry name" value="PAS"/>
    <property type="match status" value="1"/>
</dbReference>
<sequence length="429" mass="48916">MIWLRSTVYYVCILLFALIISAAAGPVWGLSLAAGILGLATAFHLYNLARLLRWMKNPRVDNVPGSMLLWQDVFDRLYEQVRSQRKTQDRLAHMLERFTSAGEALPDGVIMLDEHDRVEWCNQAASQHLGIDRVTDIWQIVTNIVRQPSLREYLRMQDFAHPLMLRTTRPQEQVLSVQLVPFDTTRKLLLSRDITQLDRVQTVHRDFIANVSHELRTPLTVVGGFIETMIDIPDLEEATRRQQLQLMYDQTQRMQRLVDDLLTLSRLENGQQMKEEEVDVPQLMRLMHDEAVGLSQGRHEVRIGTLAPARLIGNHDELHSAFGNLVSNAIRYTPQGGVITINWVVDDEQPVFSVQDTGIGVAPEHVPRLTERFYRVDRGRSRSTGGTGLGLAIVKHILQRHQAQLAVKSRLGEGSEFSVRFPPHRLLAD</sequence>
<name>A0A840RHD8_9NEIS</name>
<keyword evidence="21" id="KW-1185">Reference proteome</keyword>
<dbReference type="Gene3D" id="1.10.287.130">
    <property type="match status" value="1"/>
</dbReference>
<dbReference type="PANTHER" id="PTHR45453:SF1">
    <property type="entry name" value="PHOSPHATE REGULON SENSOR PROTEIN PHOR"/>
    <property type="match status" value="1"/>
</dbReference>
<comment type="subcellular location">
    <subcellularLocation>
        <location evidence="2">Cell inner membrane</location>
        <topology evidence="2">Multi-pass membrane protein</topology>
    </subcellularLocation>
</comment>
<evidence type="ECO:0000256" key="6">
    <source>
        <dbReference type="ARBA" id="ARBA00022475"/>
    </source>
</evidence>
<dbReference type="SMART" id="SM00387">
    <property type="entry name" value="HATPase_c"/>
    <property type="match status" value="1"/>
</dbReference>
<dbReference type="AlphaFoldDB" id="A0A840RHD8"/>
<dbReference type="FunFam" id="1.10.287.130:FF:000008">
    <property type="entry name" value="Two-component sensor histidine kinase"/>
    <property type="match status" value="1"/>
</dbReference>
<keyword evidence="14 18" id="KW-1133">Transmembrane helix</keyword>
<dbReference type="Proteomes" id="UP000543030">
    <property type="component" value="Unassembled WGS sequence"/>
</dbReference>
<dbReference type="InterPro" id="IPR003594">
    <property type="entry name" value="HATPase_dom"/>
</dbReference>
<dbReference type="GO" id="GO:0005886">
    <property type="term" value="C:plasma membrane"/>
    <property type="evidence" value="ECO:0007669"/>
    <property type="project" value="UniProtKB-SubCell"/>
</dbReference>
<keyword evidence="5" id="KW-0813">Transport</keyword>
<reference evidence="20 21" key="1">
    <citation type="submission" date="2020-08" db="EMBL/GenBank/DDBJ databases">
        <title>Genomic Encyclopedia of Type Strains, Phase IV (KMG-IV): sequencing the most valuable type-strain genomes for metagenomic binning, comparative biology and taxonomic classification.</title>
        <authorList>
            <person name="Goeker M."/>
        </authorList>
    </citation>
    <scope>NUCLEOTIDE SEQUENCE [LARGE SCALE GENOMIC DNA]</scope>
    <source>
        <strain evidence="20 21">DSM 18233</strain>
    </source>
</reference>
<keyword evidence="7" id="KW-0597">Phosphoprotein</keyword>
<feature type="transmembrane region" description="Helical" evidence="18">
    <location>
        <begin position="7"/>
        <end position="24"/>
    </location>
</feature>
<evidence type="ECO:0000256" key="3">
    <source>
        <dbReference type="ARBA" id="ARBA00012438"/>
    </source>
</evidence>
<dbReference type="SUPFAM" id="SSF55874">
    <property type="entry name" value="ATPase domain of HSP90 chaperone/DNA topoisomerase II/histidine kinase"/>
    <property type="match status" value="1"/>
</dbReference>
<dbReference type="GO" id="GO:0016036">
    <property type="term" value="P:cellular response to phosphate starvation"/>
    <property type="evidence" value="ECO:0007669"/>
    <property type="project" value="TreeGrafter"/>
</dbReference>
<dbReference type="Pfam" id="PF13188">
    <property type="entry name" value="PAS_8"/>
    <property type="match status" value="1"/>
</dbReference>
<dbReference type="InterPro" id="IPR014310">
    <property type="entry name" value="Sig_transdc_His_kinase_PhoR"/>
</dbReference>
<dbReference type="GO" id="GO:0000155">
    <property type="term" value="F:phosphorelay sensor kinase activity"/>
    <property type="evidence" value="ECO:0007669"/>
    <property type="project" value="InterPro"/>
</dbReference>
<dbReference type="InterPro" id="IPR003661">
    <property type="entry name" value="HisK_dim/P_dom"/>
</dbReference>
<evidence type="ECO:0000256" key="1">
    <source>
        <dbReference type="ARBA" id="ARBA00000085"/>
    </source>
</evidence>
<dbReference type="GO" id="GO:0004721">
    <property type="term" value="F:phosphoprotein phosphatase activity"/>
    <property type="evidence" value="ECO:0007669"/>
    <property type="project" value="InterPro"/>
</dbReference>
<dbReference type="PROSITE" id="PS50109">
    <property type="entry name" value="HIS_KIN"/>
    <property type="match status" value="1"/>
</dbReference>
<keyword evidence="11" id="KW-0547">Nucleotide-binding</keyword>
<keyword evidence="8" id="KW-0592">Phosphate transport</keyword>
<evidence type="ECO:0000256" key="9">
    <source>
        <dbReference type="ARBA" id="ARBA00022679"/>
    </source>
</evidence>
<evidence type="ECO:0000259" key="19">
    <source>
        <dbReference type="PROSITE" id="PS50109"/>
    </source>
</evidence>
<comment type="caution">
    <text evidence="20">The sequence shown here is derived from an EMBL/GenBank/DDBJ whole genome shotgun (WGS) entry which is preliminary data.</text>
</comment>
<dbReference type="InterPro" id="IPR000014">
    <property type="entry name" value="PAS"/>
</dbReference>
<accession>A0A840RHD8</accession>
<dbReference type="RefSeq" id="WP_184102703.1">
    <property type="nucleotide sequence ID" value="NZ_JACHHN010000009.1"/>
</dbReference>
<keyword evidence="16 18" id="KW-0472">Membrane</keyword>
<dbReference type="Gene3D" id="3.30.450.20">
    <property type="entry name" value="PAS domain"/>
    <property type="match status" value="1"/>
</dbReference>
<dbReference type="CDD" id="cd00082">
    <property type="entry name" value="HisKA"/>
    <property type="match status" value="1"/>
</dbReference>
<evidence type="ECO:0000256" key="14">
    <source>
        <dbReference type="ARBA" id="ARBA00022989"/>
    </source>
</evidence>
<evidence type="ECO:0000256" key="11">
    <source>
        <dbReference type="ARBA" id="ARBA00022741"/>
    </source>
</evidence>
<proteinExistence type="predicted"/>
<gene>
    <name evidence="20" type="ORF">HNQ50_003803</name>
</gene>
<evidence type="ECO:0000256" key="10">
    <source>
        <dbReference type="ARBA" id="ARBA00022692"/>
    </source>
</evidence>
<comment type="function">
    <text evidence="17">Member of the two-component regulatory system PhoR/PhoB involved in the phosphate regulon genes expression. PhoR may function as a membrane-associated protein kinase that phosphorylates PhoB in response to environmental signals.</text>
</comment>
<dbReference type="InterPro" id="IPR005467">
    <property type="entry name" value="His_kinase_dom"/>
</dbReference>
<dbReference type="NCBIfam" id="TIGR02966">
    <property type="entry name" value="phoR_proteo"/>
    <property type="match status" value="1"/>
</dbReference>
<organism evidence="20 21">
    <name type="scientific">Silvimonas terrae</name>
    <dbReference type="NCBI Taxonomy" id="300266"/>
    <lineage>
        <taxon>Bacteria</taxon>
        <taxon>Pseudomonadati</taxon>
        <taxon>Pseudomonadota</taxon>
        <taxon>Betaproteobacteria</taxon>
        <taxon>Neisseriales</taxon>
        <taxon>Chitinibacteraceae</taxon>
        <taxon>Silvimonas</taxon>
    </lineage>
</organism>
<dbReference type="GO" id="GO:0005524">
    <property type="term" value="F:ATP binding"/>
    <property type="evidence" value="ECO:0007669"/>
    <property type="project" value="UniProtKB-KW"/>
</dbReference>
<dbReference type="SMART" id="SM00091">
    <property type="entry name" value="PAS"/>
    <property type="match status" value="1"/>
</dbReference>
<dbReference type="InterPro" id="IPR036097">
    <property type="entry name" value="HisK_dim/P_sf"/>
</dbReference>
<dbReference type="EC" id="2.7.13.3" evidence="3"/>
<keyword evidence="10 18" id="KW-0812">Transmembrane</keyword>
<evidence type="ECO:0000256" key="12">
    <source>
        <dbReference type="ARBA" id="ARBA00022777"/>
    </source>
</evidence>
<dbReference type="InterPro" id="IPR036890">
    <property type="entry name" value="HATPase_C_sf"/>
</dbReference>
<evidence type="ECO:0000256" key="8">
    <source>
        <dbReference type="ARBA" id="ARBA00022592"/>
    </source>
</evidence>
<dbReference type="SUPFAM" id="SSF47384">
    <property type="entry name" value="Homodimeric domain of signal transducing histidine kinase"/>
    <property type="match status" value="1"/>
</dbReference>
<dbReference type="InterPro" id="IPR021766">
    <property type="entry name" value="PhoR_N"/>
</dbReference>